<dbReference type="Gene3D" id="1.10.357.10">
    <property type="entry name" value="Tetracycline Repressor, domain 2"/>
    <property type="match status" value="1"/>
</dbReference>
<feature type="DNA-binding region" description="H-T-H motif" evidence="2">
    <location>
        <begin position="18"/>
        <end position="37"/>
    </location>
</feature>
<organism evidence="4">
    <name type="scientific">Nocardia globerula</name>
    <dbReference type="NCBI Taxonomy" id="1818"/>
    <lineage>
        <taxon>Bacteria</taxon>
        <taxon>Bacillati</taxon>
        <taxon>Actinomycetota</taxon>
        <taxon>Actinomycetes</taxon>
        <taxon>Mycobacteriales</taxon>
        <taxon>Nocardiaceae</taxon>
        <taxon>Nocardia</taxon>
    </lineage>
</organism>
<dbReference type="Gene3D" id="1.10.10.60">
    <property type="entry name" value="Homeodomain-like"/>
    <property type="match status" value="1"/>
</dbReference>
<dbReference type="AlphaFoldDB" id="A0A652YSR1"/>
<dbReference type="Pfam" id="PF00440">
    <property type="entry name" value="TetR_N"/>
    <property type="match status" value="1"/>
</dbReference>
<evidence type="ECO:0000256" key="1">
    <source>
        <dbReference type="ARBA" id="ARBA00023125"/>
    </source>
</evidence>
<proteinExistence type="predicted"/>
<keyword evidence="1 2" id="KW-0238">DNA-binding</keyword>
<dbReference type="InterPro" id="IPR036271">
    <property type="entry name" value="Tet_transcr_reg_TetR-rel_C_sf"/>
</dbReference>
<evidence type="ECO:0000259" key="3">
    <source>
        <dbReference type="PROSITE" id="PS50977"/>
    </source>
</evidence>
<gene>
    <name evidence="4" type="ORF">FNL38_102245</name>
</gene>
<evidence type="ECO:0000313" key="4">
    <source>
        <dbReference type="EMBL" id="TYQ06113.1"/>
    </source>
</evidence>
<dbReference type="PROSITE" id="PS50977">
    <property type="entry name" value="HTH_TETR_2"/>
    <property type="match status" value="1"/>
</dbReference>
<dbReference type="InterPro" id="IPR001647">
    <property type="entry name" value="HTH_TetR"/>
</dbReference>
<dbReference type="EMBL" id="VNIQ01000002">
    <property type="protein sequence ID" value="TYQ06113.1"/>
    <property type="molecule type" value="Genomic_DNA"/>
</dbReference>
<sequence length="194" mass="20357">MVEAALRVVERSSLNRLTVREVAQECGVTAPAIHYHLRGAGSLADRVVEAVTAKIDITVDPDATWFDQYVHLVMDMDAAFLRYPGTGLHALTAVGPSAAAGRLTETALGILRAAGFSEDESVELFTATYLLFVGWLATSGLAEEGIVHPALAIAQQGRPDSGGNSSLQATLRRLLGTAVPSISPVCTAKATNGD</sequence>
<dbReference type="InterPro" id="IPR009057">
    <property type="entry name" value="Homeodomain-like_sf"/>
</dbReference>
<comment type="caution">
    <text evidence="4">The sequence shown here is derived from an EMBL/GenBank/DDBJ whole genome shotgun (WGS) entry which is preliminary data.</text>
</comment>
<dbReference type="GO" id="GO:0003677">
    <property type="term" value="F:DNA binding"/>
    <property type="evidence" value="ECO:0007669"/>
    <property type="project" value="UniProtKB-UniRule"/>
</dbReference>
<name>A0A652YSR1_NOCGL</name>
<protein>
    <submittedName>
        <fullName evidence="4">TetR family transcriptional regulator</fullName>
    </submittedName>
</protein>
<accession>A0A652YSR1</accession>
<dbReference type="SUPFAM" id="SSF48498">
    <property type="entry name" value="Tetracyclin repressor-like, C-terminal domain"/>
    <property type="match status" value="1"/>
</dbReference>
<reference evidence="4" key="1">
    <citation type="submission" date="2019-07" db="EMBL/GenBank/DDBJ databases">
        <title>Genomic Encyclopedia of Type Strains, Phase IV (KMG-IV): sequencing the most valuable type-strain genomes for metagenomic binning, comparative biology and taxonomic classification.</title>
        <authorList>
            <person name="Goeker M."/>
        </authorList>
    </citation>
    <scope>NUCLEOTIDE SEQUENCE</scope>
    <source>
        <strain evidence="4">DSM 44596</strain>
    </source>
</reference>
<dbReference type="SUPFAM" id="SSF46689">
    <property type="entry name" value="Homeodomain-like"/>
    <property type="match status" value="1"/>
</dbReference>
<evidence type="ECO:0000256" key="2">
    <source>
        <dbReference type="PROSITE-ProRule" id="PRU00335"/>
    </source>
</evidence>
<feature type="domain" description="HTH tetR-type" evidence="3">
    <location>
        <begin position="1"/>
        <end position="55"/>
    </location>
</feature>